<name>A0A0G0YRH7_UNCKA</name>
<gene>
    <name evidence="1" type="ORF">UV00_C0003G0057</name>
</gene>
<dbReference type="Gene3D" id="1.10.390.10">
    <property type="entry name" value="Neutral Protease Domain 2"/>
    <property type="match status" value="1"/>
</dbReference>
<evidence type="ECO:0008006" key="3">
    <source>
        <dbReference type="Google" id="ProtNLM"/>
    </source>
</evidence>
<proteinExistence type="predicted"/>
<dbReference type="InterPro" id="IPR027268">
    <property type="entry name" value="Peptidase_M4/M1_CTD_sf"/>
</dbReference>
<dbReference type="EMBL" id="LCCU01000003">
    <property type="protein sequence ID" value="KKS39225.1"/>
    <property type="molecule type" value="Genomic_DNA"/>
</dbReference>
<protein>
    <recommendedName>
        <fullName evidence="3">Peptidase MA-like domain-containing protein</fullName>
    </recommendedName>
</protein>
<dbReference type="Proteomes" id="UP000033847">
    <property type="component" value="Unassembled WGS sequence"/>
</dbReference>
<evidence type="ECO:0000313" key="1">
    <source>
        <dbReference type="EMBL" id="KKS39225.1"/>
    </source>
</evidence>
<sequence length="210" mass="25073">MIFKIQTFEDPILEKLYSQALEELKEFFQFRWEKNTPKLIVIEDRDTINAVYGKQTESWMVAWAEDTRNIFILSRENYEKYSSHKYSEDEFYKLIKHELSHMFYKLITFTDKPRWLNEGISTYISGQLDNTKPIEEFKVFLNYFDKTDAELYKESGYLVKLLLDKFGKDKLSKFTKSLKGVKDPETTAKVFQEAFGLNLSYESINYLLTK</sequence>
<accession>A0A0G0YRH7</accession>
<reference evidence="1 2" key="1">
    <citation type="journal article" date="2015" name="Nature">
        <title>rRNA introns, odd ribosomes, and small enigmatic genomes across a large radiation of phyla.</title>
        <authorList>
            <person name="Brown C.T."/>
            <person name="Hug L.A."/>
            <person name="Thomas B.C."/>
            <person name="Sharon I."/>
            <person name="Castelle C.J."/>
            <person name="Singh A."/>
            <person name="Wilkins M.J."/>
            <person name="Williams K.H."/>
            <person name="Banfield J.F."/>
        </authorList>
    </citation>
    <scope>NUCLEOTIDE SEQUENCE [LARGE SCALE GENOMIC DNA]</scope>
</reference>
<organism evidence="1 2">
    <name type="scientific">candidate division WWE3 bacterium GW2011_GWF1_42_14</name>
    <dbReference type="NCBI Taxonomy" id="1619138"/>
    <lineage>
        <taxon>Bacteria</taxon>
        <taxon>Katanobacteria</taxon>
    </lineage>
</organism>
<comment type="caution">
    <text evidence="1">The sequence shown here is derived from an EMBL/GenBank/DDBJ whole genome shotgun (WGS) entry which is preliminary data.</text>
</comment>
<dbReference type="AlphaFoldDB" id="A0A0G0YRH7"/>
<evidence type="ECO:0000313" key="2">
    <source>
        <dbReference type="Proteomes" id="UP000033847"/>
    </source>
</evidence>